<evidence type="ECO:0000313" key="7">
    <source>
        <dbReference type="Proteomes" id="UP000193711"/>
    </source>
</evidence>
<dbReference type="SUPFAM" id="SSF53850">
    <property type="entry name" value="Periplasmic binding protein-like II"/>
    <property type="match status" value="1"/>
</dbReference>
<proteinExistence type="inferred from homology"/>
<evidence type="ECO:0000259" key="5">
    <source>
        <dbReference type="PROSITE" id="PS50931"/>
    </source>
</evidence>
<dbReference type="Gene3D" id="3.40.190.10">
    <property type="entry name" value="Periplasmic binding protein-like II"/>
    <property type="match status" value="2"/>
</dbReference>
<evidence type="ECO:0000256" key="3">
    <source>
        <dbReference type="ARBA" id="ARBA00023125"/>
    </source>
</evidence>
<dbReference type="GO" id="GO:0003700">
    <property type="term" value="F:DNA-binding transcription factor activity"/>
    <property type="evidence" value="ECO:0007669"/>
    <property type="project" value="InterPro"/>
</dbReference>
<dbReference type="InterPro" id="IPR050389">
    <property type="entry name" value="LysR-type_TF"/>
</dbReference>
<dbReference type="Gene3D" id="1.10.10.10">
    <property type="entry name" value="Winged helix-like DNA-binding domain superfamily/Winged helix DNA-binding domain"/>
    <property type="match status" value="1"/>
</dbReference>
<keyword evidence="2" id="KW-0805">Transcription regulation</keyword>
<gene>
    <name evidence="6" type="ORF">SAMN06295885_1984</name>
</gene>
<evidence type="ECO:0000256" key="2">
    <source>
        <dbReference type="ARBA" id="ARBA00023015"/>
    </source>
</evidence>
<sequence length="303" mass="33936">MSPRPDMNLLVVLDALLAERSVTRAAQSLGLSQPAVSASLARLRIHFDDQILTRDGNTYRLTPLAIRLIDQTSSALEATRMVFSTAALFDPATSPREFSLYGSDYSFAIVGSRVSLAVRETAPHVRFRFNLHNPAIVEDPMNTLRNVDGMLLPRGFASDLPSMDLYEDDWLAVVWAGNESVGEALTLEDLHRLPWVFTYKTRSAFTAASRQLETIGIEPRVDVVVEGFLALPYFIVGTDRIGIVQKRLADRMLAGGDLRVLPLPFDALRLSGALWWHPMHNDDPGHQWMRQQFRKHGRVIDGE</sequence>
<dbReference type="InterPro" id="IPR000847">
    <property type="entry name" value="LysR_HTH_N"/>
</dbReference>
<dbReference type="PROSITE" id="PS50931">
    <property type="entry name" value="HTH_LYSR"/>
    <property type="match status" value="1"/>
</dbReference>
<dbReference type="InterPro" id="IPR036388">
    <property type="entry name" value="WH-like_DNA-bd_sf"/>
</dbReference>
<dbReference type="STRING" id="1891671.SAMN06295885_1984"/>
<dbReference type="PANTHER" id="PTHR30118">
    <property type="entry name" value="HTH-TYPE TRANSCRIPTIONAL REGULATOR LEUO-RELATED"/>
    <property type="match status" value="1"/>
</dbReference>
<dbReference type="Proteomes" id="UP000193711">
    <property type="component" value="Unassembled WGS sequence"/>
</dbReference>
<dbReference type="Pfam" id="PF03466">
    <property type="entry name" value="LysR_substrate"/>
    <property type="match status" value="1"/>
</dbReference>
<dbReference type="SUPFAM" id="SSF46785">
    <property type="entry name" value="Winged helix' DNA-binding domain"/>
    <property type="match status" value="1"/>
</dbReference>
<dbReference type="PANTHER" id="PTHR30118:SF15">
    <property type="entry name" value="TRANSCRIPTIONAL REGULATORY PROTEIN"/>
    <property type="match status" value="1"/>
</dbReference>
<dbReference type="EMBL" id="FXBM01000002">
    <property type="protein sequence ID" value="SMH42449.1"/>
    <property type="molecule type" value="Genomic_DNA"/>
</dbReference>
<reference evidence="7" key="1">
    <citation type="submission" date="2017-04" db="EMBL/GenBank/DDBJ databases">
        <authorList>
            <person name="Varghese N."/>
            <person name="Submissions S."/>
        </authorList>
    </citation>
    <scope>NUCLEOTIDE SEQUENCE [LARGE SCALE GENOMIC DNA]</scope>
    <source>
        <strain evidence="7">VKM Ac-2121</strain>
    </source>
</reference>
<dbReference type="InterPro" id="IPR005119">
    <property type="entry name" value="LysR_subst-bd"/>
</dbReference>
<dbReference type="GO" id="GO:0003677">
    <property type="term" value="F:DNA binding"/>
    <property type="evidence" value="ECO:0007669"/>
    <property type="project" value="UniProtKB-KW"/>
</dbReference>
<evidence type="ECO:0000313" key="6">
    <source>
        <dbReference type="EMBL" id="SMH42449.1"/>
    </source>
</evidence>
<dbReference type="Pfam" id="PF00126">
    <property type="entry name" value="HTH_1"/>
    <property type="match status" value="1"/>
</dbReference>
<dbReference type="AlphaFoldDB" id="A0A1X7NY48"/>
<dbReference type="InterPro" id="IPR036390">
    <property type="entry name" value="WH_DNA-bd_sf"/>
</dbReference>
<comment type="similarity">
    <text evidence="1">Belongs to the LysR transcriptional regulatory family.</text>
</comment>
<accession>A0A1X7NY48</accession>
<dbReference type="RefSeq" id="WP_244274863.1">
    <property type="nucleotide sequence ID" value="NZ_FXBM01000002.1"/>
</dbReference>
<name>A0A1X7NY48_9MICO</name>
<evidence type="ECO:0000256" key="4">
    <source>
        <dbReference type="ARBA" id="ARBA00023163"/>
    </source>
</evidence>
<keyword evidence="3 6" id="KW-0238">DNA-binding</keyword>
<protein>
    <submittedName>
        <fullName evidence="6">DNA-binding transcriptional regulator, LysR family</fullName>
    </submittedName>
</protein>
<feature type="domain" description="HTH lysR-type" evidence="5">
    <location>
        <begin position="5"/>
        <end position="62"/>
    </location>
</feature>
<evidence type="ECO:0000256" key="1">
    <source>
        <dbReference type="ARBA" id="ARBA00009437"/>
    </source>
</evidence>
<keyword evidence="4" id="KW-0804">Transcription</keyword>
<keyword evidence="7" id="KW-1185">Reference proteome</keyword>
<dbReference type="PRINTS" id="PR00039">
    <property type="entry name" value="HTHLYSR"/>
</dbReference>
<organism evidence="6 7">
    <name type="scientific">Rathayibacter oskolensis</name>
    <dbReference type="NCBI Taxonomy" id="1891671"/>
    <lineage>
        <taxon>Bacteria</taxon>
        <taxon>Bacillati</taxon>
        <taxon>Actinomycetota</taxon>
        <taxon>Actinomycetes</taxon>
        <taxon>Micrococcales</taxon>
        <taxon>Microbacteriaceae</taxon>
        <taxon>Rathayibacter</taxon>
    </lineage>
</organism>